<feature type="region of interest" description="Disordered" evidence="1">
    <location>
        <begin position="1"/>
        <end position="28"/>
    </location>
</feature>
<evidence type="ECO:0000313" key="2">
    <source>
        <dbReference type="EnsemblPlants" id="OMERI04G20340.1"/>
    </source>
</evidence>
<reference evidence="2" key="1">
    <citation type="submission" date="2015-04" db="UniProtKB">
        <authorList>
            <consortium name="EnsemblPlants"/>
        </authorList>
    </citation>
    <scope>IDENTIFICATION</scope>
</reference>
<dbReference type="HOGENOM" id="CLU_161643_0_0_1"/>
<feature type="compositionally biased region" description="Basic residues" evidence="1">
    <location>
        <begin position="16"/>
        <end position="28"/>
    </location>
</feature>
<sequence>MAIGEQSAATADDGGRRRRRSSRRRRARCLSPWTRSCRGAWELGFPPPPRRAAHPRTGTSPINALPWRPRRRPPLQPRFS</sequence>
<organism evidence="2">
    <name type="scientific">Oryza meridionalis</name>
    <dbReference type="NCBI Taxonomy" id="40149"/>
    <lineage>
        <taxon>Eukaryota</taxon>
        <taxon>Viridiplantae</taxon>
        <taxon>Streptophyta</taxon>
        <taxon>Embryophyta</taxon>
        <taxon>Tracheophyta</taxon>
        <taxon>Spermatophyta</taxon>
        <taxon>Magnoliopsida</taxon>
        <taxon>Liliopsida</taxon>
        <taxon>Poales</taxon>
        <taxon>Poaceae</taxon>
        <taxon>BOP clade</taxon>
        <taxon>Oryzoideae</taxon>
        <taxon>Oryzeae</taxon>
        <taxon>Oryzinae</taxon>
        <taxon>Oryza</taxon>
    </lineage>
</organism>
<accession>A0A0E0DI20</accession>
<feature type="region of interest" description="Disordered" evidence="1">
    <location>
        <begin position="41"/>
        <end position="80"/>
    </location>
</feature>
<dbReference type="Proteomes" id="UP000008021">
    <property type="component" value="Chromosome 4"/>
</dbReference>
<dbReference type="Gramene" id="OMERI04G20340.1">
    <property type="protein sequence ID" value="OMERI04G20340.1"/>
    <property type="gene ID" value="OMERI04G20340"/>
</dbReference>
<reference evidence="2" key="2">
    <citation type="submission" date="2018-05" db="EMBL/GenBank/DDBJ databases">
        <title>OmerRS3 (Oryza meridionalis Reference Sequence Version 3).</title>
        <authorList>
            <person name="Zhang J."/>
            <person name="Kudrna D."/>
            <person name="Lee S."/>
            <person name="Talag J."/>
            <person name="Welchert J."/>
            <person name="Wing R.A."/>
        </authorList>
    </citation>
    <scope>NUCLEOTIDE SEQUENCE [LARGE SCALE GENOMIC DNA]</scope>
    <source>
        <strain evidence="2">cv. OR44</strain>
    </source>
</reference>
<name>A0A0E0DI20_9ORYZ</name>
<dbReference type="AlphaFoldDB" id="A0A0E0DI20"/>
<evidence type="ECO:0000256" key="1">
    <source>
        <dbReference type="SAM" id="MobiDB-lite"/>
    </source>
</evidence>
<evidence type="ECO:0000313" key="3">
    <source>
        <dbReference type="Proteomes" id="UP000008021"/>
    </source>
</evidence>
<keyword evidence="3" id="KW-1185">Reference proteome</keyword>
<proteinExistence type="predicted"/>
<protein>
    <submittedName>
        <fullName evidence="2">Uncharacterized protein</fullName>
    </submittedName>
</protein>
<dbReference type="EnsemblPlants" id="OMERI04G20340.1">
    <property type="protein sequence ID" value="OMERI04G20340.1"/>
    <property type="gene ID" value="OMERI04G20340"/>
</dbReference>